<name>A0A850C878_9ACTN</name>
<proteinExistence type="predicted"/>
<dbReference type="EMBL" id="JABFXE010000010">
    <property type="protein sequence ID" value="NUQ86886.1"/>
    <property type="molecule type" value="Genomic_DNA"/>
</dbReference>
<organism evidence="6 7">
    <name type="scientific">Glycomyces artemisiae</name>
    <dbReference type="NCBI Taxonomy" id="1076443"/>
    <lineage>
        <taxon>Bacteria</taxon>
        <taxon>Bacillati</taxon>
        <taxon>Actinomycetota</taxon>
        <taxon>Actinomycetes</taxon>
        <taxon>Glycomycetales</taxon>
        <taxon>Glycomycetaceae</taxon>
        <taxon>Glycomyces</taxon>
    </lineage>
</organism>
<evidence type="ECO:0000256" key="2">
    <source>
        <dbReference type="ARBA" id="ARBA00023125"/>
    </source>
</evidence>
<evidence type="ECO:0000256" key="3">
    <source>
        <dbReference type="ARBA" id="ARBA00023163"/>
    </source>
</evidence>
<evidence type="ECO:0000313" key="6">
    <source>
        <dbReference type="EMBL" id="NUQ86886.1"/>
    </source>
</evidence>
<gene>
    <name evidence="6" type="ORF">HOQ43_00240</name>
</gene>
<dbReference type="PANTHER" id="PTHR30055">
    <property type="entry name" value="HTH-TYPE TRANSCRIPTIONAL REGULATOR RUTR"/>
    <property type="match status" value="1"/>
</dbReference>
<dbReference type="PROSITE" id="PS50977">
    <property type="entry name" value="HTH_TETR_2"/>
    <property type="match status" value="1"/>
</dbReference>
<dbReference type="GO" id="GO:0003700">
    <property type="term" value="F:DNA-binding transcription factor activity"/>
    <property type="evidence" value="ECO:0007669"/>
    <property type="project" value="TreeGrafter"/>
</dbReference>
<dbReference type="InterPro" id="IPR036271">
    <property type="entry name" value="Tet_transcr_reg_TetR-rel_C_sf"/>
</dbReference>
<dbReference type="Proteomes" id="UP000574690">
    <property type="component" value="Unassembled WGS sequence"/>
</dbReference>
<keyword evidence="3" id="KW-0804">Transcription</keyword>
<accession>A0A850C878</accession>
<dbReference type="SUPFAM" id="SSF48498">
    <property type="entry name" value="Tetracyclin repressor-like, C-terminal domain"/>
    <property type="match status" value="1"/>
</dbReference>
<dbReference type="AlphaFoldDB" id="A0A850C878"/>
<keyword evidence="1" id="KW-0805">Transcription regulation</keyword>
<feature type="DNA-binding region" description="H-T-H motif" evidence="4">
    <location>
        <begin position="38"/>
        <end position="57"/>
    </location>
</feature>
<keyword evidence="2 4" id="KW-0238">DNA-binding</keyword>
<dbReference type="Gene3D" id="1.10.357.10">
    <property type="entry name" value="Tetracycline Repressor, domain 2"/>
    <property type="match status" value="1"/>
</dbReference>
<evidence type="ECO:0000256" key="4">
    <source>
        <dbReference type="PROSITE-ProRule" id="PRU00335"/>
    </source>
</evidence>
<dbReference type="SUPFAM" id="SSF46689">
    <property type="entry name" value="Homeodomain-like"/>
    <property type="match status" value="1"/>
</dbReference>
<evidence type="ECO:0000256" key="1">
    <source>
        <dbReference type="ARBA" id="ARBA00023015"/>
    </source>
</evidence>
<dbReference type="InterPro" id="IPR009057">
    <property type="entry name" value="Homeodomain-like_sf"/>
</dbReference>
<dbReference type="PANTHER" id="PTHR30055:SF234">
    <property type="entry name" value="HTH-TYPE TRANSCRIPTIONAL REGULATOR BETI"/>
    <property type="match status" value="1"/>
</dbReference>
<sequence length="217" mass="23767">MRAMTDKPLSGRKAQAARNDKLILEAAHEVFVDDPAAPIAEVAKRAGVGISALYRRYPSKEDLLRKLCSDGLDRHMELVQEAIDDDGDPWDAFCAFMRAVVAADTASITVKLAGTFTPSEEMFKAAIEGDRLNHVLMEKLHGAGVLRPDARIGDLIMITESLASIRIGDKERTTELRLRSLELPLQALRAPGGDPLPGRAVEDQEMGVRWIPKDAKA</sequence>
<evidence type="ECO:0000259" key="5">
    <source>
        <dbReference type="PROSITE" id="PS50977"/>
    </source>
</evidence>
<dbReference type="Pfam" id="PF00440">
    <property type="entry name" value="TetR_N"/>
    <property type="match status" value="1"/>
</dbReference>
<protein>
    <submittedName>
        <fullName evidence="6">TetR/AcrR family transcriptional regulator</fullName>
    </submittedName>
</protein>
<dbReference type="GO" id="GO:0000976">
    <property type="term" value="F:transcription cis-regulatory region binding"/>
    <property type="evidence" value="ECO:0007669"/>
    <property type="project" value="TreeGrafter"/>
</dbReference>
<comment type="caution">
    <text evidence="6">The sequence shown here is derived from an EMBL/GenBank/DDBJ whole genome shotgun (WGS) entry which is preliminary data.</text>
</comment>
<dbReference type="InterPro" id="IPR050109">
    <property type="entry name" value="HTH-type_TetR-like_transc_reg"/>
</dbReference>
<evidence type="ECO:0000313" key="7">
    <source>
        <dbReference type="Proteomes" id="UP000574690"/>
    </source>
</evidence>
<dbReference type="InterPro" id="IPR001647">
    <property type="entry name" value="HTH_TetR"/>
</dbReference>
<feature type="domain" description="HTH tetR-type" evidence="5">
    <location>
        <begin position="17"/>
        <end position="75"/>
    </location>
</feature>
<reference evidence="6 7" key="1">
    <citation type="submission" date="2020-05" db="EMBL/GenBank/DDBJ databases">
        <title>DNA-SIP metagenomic assembled genomes.</title>
        <authorList>
            <person name="Yu J."/>
        </authorList>
    </citation>
    <scope>NUCLEOTIDE SEQUENCE [LARGE SCALE GENOMIC DNA]</scope>
    <source>
        <strain evidence="6">Bin5.27</strain>
    </source>
</reference>